<dbReference type="Gene3D" id="3.90.228.10">
    <property type="match status" value="1"/>
</dbReference>
<accession>A0A3G4ZV08</accession>
<organism evidence="1">
    <name type="scientific">Edafosvirus sp</name>
    <dbReference type="NCBI Taxonomy" id="2487765"/>
    <lineage>
        <taxon>Viruses</taxon>
        <taxon>Varidnaviria</taxon>
        <taxon>Bamfordvirae</taxon>
        <taxon>Nucleocytoviricota</taxon>
        <taxon>Megaviricetes</taxon>
        <taxon>Imitervirales</taxon>
        <taxon>Mimiviridae</taxon>
        <taxon>Klosneuvirinae</taxon>
    </lineage>
</organism>
<evidence type="ECO:0008006" key="2">
    <source>
        <dbReference type="Google" id="ProtNLM"/>
    </source>
</evidence>
<sequence length="1143" mass="133832">MVDSLEISYTDWFTIPDNRSQRQNLKIDKFIEKAEGYIKKHVNNLSAYKEKYFLKELKCVMDEDKFKKICTLASSMTNKYTPILTFHGTTNPKNINSIVKYGYFMPNEILPEDGRIIRTAHGNYYGDGIYTTQDFQTAFFNSFEDDVCSLYVVINLVILGNVEFVYDTKYQGGLVTPIDDVFYDDDNNKIHTRIIKSANKFQSASSKYVFPIFVGEYKSQVNYEKIGSYWCSDHKLVKESKKEPKLLDGSESITFYKITEDMYTFTPPPKLIKQCNLVHHLLIPIATRRDNKLQGYVKNFIAGLGDDMWLYMYDEHTIIHKLDNAEAYTNYMNPERKVKGGNIENVLMDTFNKITKFETDAVHVVYLFVFNNTSEITESFENVIKTYKMYVRVKRIIFKIICVNCLKPIINKLLEIKMHFSNEYVWEDRYHEIISEDDNTYINTFENLVIENNNIIGKTQVALYKNYTGEGFVNNLLDVPIWNSEKHGNYLYKGRKLNVISIDSINYKIEYSDSMDKLTAIDVVIEILSRLRNNIIDKKMILHRYQPIITKLCSGIMSNVEKELTAESIDKKIIPFLKKFSVRIATILGELISMATISFTGKWYSMLNNMKFKKGIIKRINNCGILTNKDADTINGCDKFGYGVRLITTPASEVEPWLVLVDYVSTDKFQTNKMYYSSEFNTEIKDSKNQIITDILPIDMYLKSYYAYVFTKNPYLYIPGQVASLHTNVFVKLTENFFKNDARNITDLLRIMDMIKYIGNMEYFKTRSDLLNKIIMNSENFETFLTETHEIHSVSLLLGMLCGQDASKIFKLKHYSKFAFALLAEAIMRTCRSYSKIGENESLTNYDHIRKIININPDTTNIDDYKIDINKATARTNKILKRNYTNTSPWSVCAVLELLERVHNNDKLDDIIKAFNEKEISMKNFLNKHLPSDVENWAKIVHVALFLQGFRYNKAKLRDLIKFDNPEKIIKDIVQEQIDYTKKYRKIKQNLIDAKADRRSLLMQKAQIYEEYHKFPAVFNYAEIAIMNTKRPPNDQLEMLPNGLLKHHCCYPECPDYLKNFATENDIKLNKRGGLFRHLSLDQTILINYVPEFHLYAHCVMKNKLTDFNTFKDKMDEHFINSKWYRNCKLVEPTLKKVWQQYQ</sequence>
<evidence type="ECO:0000313" key="1">
    <source>
        <dbReference type="EMBL" id="AYV78747.1"/>
    </source>
</evidence>
<protein>
    <recommendedName>
        <fullName evidence="2">PARP catalytic domain-containing protein</fullName>
    </recommendedName>
</protein>
<name>A0A3G4ZV08_9VIRU</name>
<dbReference type="EMBL" id="MK072094">
    <property type="protein sequence ID" value="AYV78747.1"/>
    <property type="molecule type" value="Genomic_DNA"/>
</dbReference>
<gene>
    <name evidence="1" type="ORF">Edafosvirus29_11</name>
</gene>
<dbReference type="SUPFAM" id="SSF56399">
    <property type="entry name" value="ADP-ribosylation"/>
    <property type="match status" value="1"/>
</dbReference>
<reference evidence="1" key="1">
    <citation type="submission" date="2018-10" db="EMBL/GenBank/DDBJ databases">
        <title>Hidden diversity of soil giant viruses.</title>
        <authorList>
            <person name="Schulz F."/>
            <person name="Alteio L."/>
            <person name="Goudeau D."/>
            <person name="Ryan E.M."/>
            <person name="Malmstrom R.R."/>
            <person name="Blanchard J."/>
            <person name="Woyke T."/>
        </authorList>
    </citation>
    <scope>NUCLEOTIDE SEQUENCE</scope>
    <source>
        <strain evidence="1">EDV1</strain>
    </source>
</reference>
<proteinExistence type="predicted"/>